<evidence type="ECO:0000313" key="10">
    <source>
        <dbReference type="EMBL" id="SHI31370.1"/>
    </source>
</evidence>
<evidence type="ECO:0000256" key="5">
    <source>
        <dbReference type="ARBA" id="ARBA00022825"/>
    </source>
</evidence>
<dbReference type="OrthoDB" id="9764363at2"/>
<dbReference type="GO" id="GO:0006465">
    <property type="term" value="P:signal peptide processing"/>
    <property type="evidence" value="ECO:0007669"/>
    <property type="project" value="InterPro"/>
</dbReference>
<dbReference type="PANTHER" id="PTHR33209:SF1">
    <property type="entry name" value="PEPTIDASE S49 DOMAIN-CONTAINING PROTEIN"/>
    <property type="match status" value="1"/>
</dbReference>
<dbReference type="CDD" id="cd07023">
    <property type="entry name" value="S49_Sppa_N_C"/>
    <property type="match status" value="1"/>
</dbReference>
<comment type="similarity">
    <text evidence="2">Belongs to the peptidase S49 family.</text>
</comment>
<evidence type="ECO:0000256" key="1">
    <source>
        <dbReference type="ARBA" id="ARBA00004370"/>
    </source>
</evidence>
<keyword evidence="8" id="KW-1133">Transmembrane helix</keyword>
<name>A0A1M6A4H0_9FLAO</name>
<dbReference type="PIRSF" id="PIRSF001217">
    <property type="entry name" value="Protease_4_SppA"/>
    <property type="match status" value="1"/>
</dbReference>
<dbReference type="InterPro" id="IPR002142">
    <property type="entry name" value="Peptidase_S49"/>
</dbReference>
<feature type="domain" description="Peptidase S49" evidence="9">
    <location>
        <begin position="364"/>
        <end position="516"/>
    </location>
</feature>
<gene>
    <name evidence="10" type="ORF">SAMN05443429_101142</name>
</gene>
<keyword evidence="6 8" id="KW-0472">Membrane</keyword>
<dbReference type="EMBL" id="FQYI01000001">
    <property type="protein sequence ID" value="SHI31370.1"/>
    <property type="molecule type" value="Genomic_DNA"/>
</dbReference>
<feature type="active site" description="Nucleophile" evidence="7">
    <location>
        <position position="381"/>
    </location>
</feature>
<dbReference type="AlphaFoldDB" id="A0A1M6A4H0"/>
<dbReference type="STRING" id="1118202.SAMN05443429_101142"/>
<keyword evidence="3 10" id="KW-0645">Protease</keyword>
<dbReference type="NCBIfam" id="TIGR00706">
    <property type="entry name" value="SppA_dom"/>
    <property type="match status" value="1"/>
</dbReference>
<dbReference type="InterPro" id="IPR004635">
    <property type="entry name" value="Pept_S49_SppA"/>
</dbReference>
<organism evidence="10 11">
    <name type="scientific">Cruoricaptor ignavus</name>
    <dbReference type="NCBI Taxonomy" id="1118202"/>
    <lineage>
        <taxon>Bacteria</taxon>
        <taxon>Pseudomonadati</taxon>
        <taxon>Bacteroidota</taxon>
        <taxon>Flavobacteriia</taxon>
        <taxon>Flavobacteriales</taxon>
        <taxon>Weeksellaceae</taxon>
        <taxon>Cruoricaptor</taxon>
    </lineage>
</organism>
<sequence length="582" mass="64247">MKDFFKNVLANITAIIIVFILPILLLLIFAIAGIFRGSSPSFGKNSVLVIDDKMVLNDSPTDYNETFSSLNVEDQPVLLYDMLEAIRRAKTDDRISGISIEADNLSAGTTQIDDVRAALEDFKKSGKFVYAYGNNVQQSAYYLGTAAQQYFLHPAGSIELRGMSTEVPYLKQMLDKFGIGMEVIRHGDYKAAVEPFLRDDMSAENREQLSTLLNDVWNNLAGKMAASRKLSVAEFQKSTDSLDGYIPETALSKKLVDKLIQKSEYEDFIKTRIGLKTKDKLGKISFAEYAESTKADGGGDAVAILYASGDIVNGYQYQGISARKYVKEIQKLAENDKVKAVVFRVNSPGGSANASDEILFELKKLKAKKPLIVSFGDYAASGGYYISMAADKIYTQPNTITGSIGVFGVIPNVKQVANRNGIHAESVKTNANADGFSIINGLSPGTRSVIEKSVEQTYRRFAGFVMQNRKKSFEQVDALGGGRVWSGIRAKELGLADETGSLMDAVNFAAAKANLKKYKVESYPKQLNFFEQLMDTEESDNGFATKLIENKIGKENYKILKQMSEADNKSTIFMQCPIRLKF</sequence>
<dbReference type="GO" id="GO:0008236">
    <property type="term" value="F:serine-type peptidase activity"/>
    <property type="evidence" value="ECO:0007669"/>
    <property type="project" value="UniProtKB-KW"/>
</dbReference>
<dbReference type="CDD" id="cd07018">
    <property type="entry name" value="S49_SppA_67K_type"/>
    <property type="match status" value="1"/>
</dbReference>
<evidence type="ECO:0000256" key="8">
    <source>
        <dbReference type="SAM" id="Phobius"/>
    </source>
</evidence>
<reference evidence="10 11" key="1">
    <citation type="submission" date="2016-11" db="EMBL/GenBank/DDBJ databases">
        <authorList>
            <person name="Jaros S."/>
            <person name="Januszkiewicz K."/>
            <person name="Wedrychowicz H."/>
        </authorList>
    </citation>
    <scope>NUCLEOTIDE SEQUENCE [LARGE SCALE GENOMIC DNA]</scope>
    <source>
        <strain evidence="10 11">DSM 25479</strain>
    </source>
</reference>
<dbReference type="InterPro" id="IPR047217">
    <property type="entry name" value="S49_SppA_67K_type_N"/>
</dbReference>
<dbReference type="InterPro" id="IPR029045">
    <property type="entry name" value="ClpP/crotonase-like_dom_sf"/>
</dbReference>
<dbReference type="Gene3D" id="3.90.226.10">
    <property type="entry name" value="2-enoyl-CoA Hydratase, Chain A, domain 1"/>
    <property type="match status" value="3"/>
</dbReference>
<proteinExistence type="inferred from homology"/>
<dbReference type="NCBIfam" id="TIGR00705">
    <property type="entry name" value="SppA_67K"/>
    <property type="match status" value="1"/>
</dbReference>
<feature type="domain" description="Peptidase S49" evidence="9">
    <location>
        <begin position="122"/>
        <end position="262"/>
    </location>
</feature>
<evidence type="ECO:0000256" key="2">
    <source>
        <dbReference type="ARBA" id="ARBA00008683"/>
    </source>
</evidence>
<evidence type="ECO:0000256" key="6">
    <source>
        <dbReference type="ARBA" id="ARBA00023136"/>
    </source>
</evidence>
<keyword evidence="8" id="KW-0812">Transmembrane</keyword>
<keyword evidence="11" id="KW-1185">Reference proteome</keyword>
<dbReference type="RefSeq" id="WP_073177388.1">
    <property type="nucleotide sequence ID" value="NZ_FQYI01000001.1"/>
</dbReference>
<protein>
    <submittedName>
        <fullName evidence="10">Protease-4</fullName>
    </submittedName>
</protein>
<dbReference type="Gene3D" id="6.20.330.10">
    <property type="match status" value="1"/>
</dbReference>
<keyword evidence="4" id="KW-0378">Hydrolase</keyword>
<evidence type="ECO:0000256" key="4">
    <source>
        <dbReference type="ARBA" id="ARBA00022801"/>
    </source>
</evidence>
<feature type="active site" description="Proton donor/acceptor" evidence="7">
    <location>
        <position position="190"/>
    </location>
</feature>
<keyword evidence="5" id="KW-0720">Serine protease</keyword>
<comment type="subcellular location">
    <subcellularLocation>
        <location evidence="1">Membrane</location>
    </subcellularLocation>
</comment>
<evidence type="ECO:0000313" key="11">
    <source>
        <dbReference type="Proteomes" id="UP000184335"/>
    </source>
</evidence>
<evidence type="ECO:0000259" key="9">
    <source>
        <dbReference type="Pfam" id="PF01343"/>
    </source>
</evidence>
<feature type="transmembrane region" description="Helical" evidence="8">
    <location>
        <begin position="12"/>
        <end position="35"/>
    </location>
</feature>
<dbReference type="GO" id="GO:0016020">
    <property type="term" value="C:membrane"/>
    <property type="evidence" value="ECO:0007669"/>
    <property type="project" value="UniProtKB-SubCell"/>
</dbReference>
<evidence type="ECO:0000256" key="7">
    <source>
        <dbReference type="PIRSR" id="PIRSR001217-1"/>
    </source>
</evidence>
<accession>A0A1M6A4H0</accession>
<dbReference type="Proteomes" id="UP000184335">
    <property type="component" value="Unassembled WGS sequence"/>
</dbReference>
<dbReference type="Pfam" id="PF01343">
    <property type="entry name" value="Peptidase_S49"/>
    <property type="match status" value="2"/>
</dbReference>
<dbReference type="InterPro" id="IPR047272">
    <property type="entry name" value="S49_SppA_C"/>
</dbReference>
<dbReference type="PANTHER" id="PTHR33209">
    <property type="entry name" value="PROTEASE 4"/>
    <property type="match status" value="1"/>
</dbReference>
<dbReference type="SUPFAM" id="SSF52096">
    <property type="entry name" value="ClpP/crotonase"/>
    <property type="match status" value="2"/>
</dbReference>
<dbReference type="InterPro" id="IPR004634">
    <property type="entry name" value="Pept_S49_pIV"/>
</dbReference>
<evidence type="ECO:0000256" key="3">
    <source>
        <dbReference type="ARBA" id="ARBA00022670"/>
    </source>
</evidence>